<name>A0A9Q0BH91_9HYPO</name>
<dbReference type="Proteomes" id="UP001055219">
    <property type="component" value="Unassembled WGS sequence"/>
</dbReference>
<protein>
    <submittedName>
        <fullName evidence="1">Hydroxyacyl-thioester dehydratase type-like protein</fullName>
    </submittedName>
</protein>
<dbReference type="Gene3D" id="3.10.129.10">
    <property type="entry name" value="Hotdog Thioesterase"/>
    <property type="match status" value="1"/>
</dbReference>
<reference evidence="1" key="2">
    <citation type="submission" date="2022-07" db="EMBL/GenBank/DDBJ databases">
        <authorList>
            <person name="Goncalves M.F.M."/>
            <person name="Hilario S."/>
            <person name="Van De Peer Y."/>
            <person name="Esteves A.C."/>
            <person name="Alves A."/>
        </authorList>
    </citation>
    <scope>NUCLEOTIDE SEQUENCE</scope>
    <source>
        <strain evidence="1">MUM 19.33</strain>
    </source>
</reference>
<dbReference type="AlphaFoldDB" id="A0A9Q0BH91"/>
<dbReference type="InterPro" id="IPR052741">
    <property type="entry name" value="Mitochondrial_HTD2"/>
</dbReference>
<sequence>MSWQQQSAPLRCFSSKPDDVRALMLPRPDKHIDDYLYPQNSHLLTTLLNDLMPSTIESSSSLVTSPAAGKLPPGAHNVYFPLQTRTSLLACDGADADHVPPAFKLATPEDPMGGRRLWGGGRVDFLRDDMHLDGERASCMERIADVRVKDGGNVWVDLERRYGHHEHGQREPSILERRTLIFVDKVDETPRRKMKEVDPDFVIYPGPTQPTATYQFTPTATHLFTFSALTQNAHFIHLDRKNALVHGPLMQCIMLRALSRHGDVASLEYRNLAPLMVGEVDAAVCVKKGKDTWDVWIEDGQGGMVARGKAQMKSAKV</sequence>
<keyword evidence="2" id="KW-1185">Reference proteome</keyword>
<gene>
    <name evidence="1" type="ORF">J7T54_007914</name>
</gene>
<organism evidence="1 2">
    <name type="scientific">Emericellopsis cladophorae</name>
    <dbReference type="NCBI Taxonomy" id="2686198"/>
    <lineage>
        <taxon>Eukaryota</taxon>
        <taxon>Fungi</taxon>
        <taxon>Dikarya</taxon>
        <taxon>Ascomycota</taxon>
        <taxon>Pezizomycotina</taxon>
        <taxon>Sordariomycetes</taxon>
        <taxon>Hypocreomycetidae</taxon>
        <taxon>Hypocreales</taxon>
        <taxon>Bionectriaceae</taxon>
        <taxon>Emericellopsis</taxon>
    </lineage>
</organism>
<comment type="caution">
    <text evidence="1">The sequence shown here is derived from an EMBL/GenBank/DDBJ whole genome shotgun (WGS) entry which is preliminary data.</text>
</comment>
<dbReference type="PANTHER" id="PTHR28152:SF1">
    <property type="entry name" value="HYDROXYACYL-THIOESTER DEHYDRATASE TYPE 2, MITOCHONDRIAL"/>
    <property type="match status" value="1"/>
</dbReference>
<dbReference type="PANTHER" id="PTHR28152">
    <property type="entry name" value="HYDROXYACYL-THIOESTER DEHYDRATASE TYPE 2, MITOCHONDRIAL"/>
    <property type="match status" value="1"/>
</dbReference>
<evidence type="ECO:0000313" key="1">
    <source>
        <dbReference type="EMBL" id="KAI6784821.1"/>
    </source>
</evidence>
<dbReference type="RefSeq" id="XP_051365677.1">
    <property type="nucleotide sequence ID" value="XM_051502490.1"/>
</dbReference>
<evidence type="ECO:0000313" key="2">
    <source>
        <dbReference type="Proteomes" id="UP001055219"/>
    </source>
</evidence>
<dbReference type="GO" id="GO:0019171">
    <property type="term" value="F:(3R)-hydroxyacyl-[acyl-carrier-protein] dehydratase activity"/>
    <property type="evidence" value="ECO:0007669"/>
    <property type="project" value="TreeGrafter"/>
</dbReference>
<dbReference type="SUPFAM" id="SSF54637">
    <property type="entry name" value="Thioesterase/thiol ester dehydrase-isomerase"/>
    <property type="match status" value="1"/>
</dbReference>
<dbReference type="EMBL" id="JAGIXG020000003">
    <property type="protein sequence ID" value="KAI6784821.1"/>
    <property type="molecule type" value="Genomic_DNA"/>
</dbReference>
<dbReference type="GO" id="GO:0005739">
    <property type="term" value="C:mitochondrion"/>
    <property type="evidence" value="ECO:0007669"/>
    <property type="project" value="TreeGrafter"/>
</dbReference>
<dbReference type="InterPro" id="IPR029069">
    <property type="entry name" value="HotDog_dom_sf"/>
</dbReference>
<proteinExistence type="predicted"/>
<dbReference type="OrthoDB" id="3257538at2759"/>
<accession>A0A9Q0BH91</accession>
<dbReference type="GeneID" id="75834387"/>
<reference evidence="1" key="1">
    <citation type="journal article" date="2021" name="J Fungi (Basel)">
        <title>Genomic and Metabolomic Analyses of the Marine Fungus Emericellopsis cladophorae: Insights into Saltwater Adaptability Mechanisms and Its Biosynthetic Potential.</title>
        <authorList>
            <person name="Goncalves M.F.M."/>
            <person name="Hilario S."/>
            <person name="Van de Peer Y."/>
            <person name="Esteves A.C."/>
            <person name="Alves A."/>
        </authorList>
    </citation>
    <scope>NUCLEOTIDE SEQUENCE</scope>
    <source>
        <strain evidence="1">MUM 19.33</strain>
    </source>
</reference>